<keyword evidence="3" id="KW-1185">Reference proteome</keyword>
<dbReference type="Proteomes" id="UP000239002">
    <property type="component" value="Unassembled WGS sequence"/>
</dbReference>
<dbReference type="Pfam" id="PF00578">
    <property type="entry name" value="AhpC-TSA"/>
    <property type="match status" value="1"/>
</dbReference>
<evidence type="ECO:0000313" key="2">
    <source>
        <dbReference type="EMBL" id="PPK95016.1"/>
    </source>
</evidence>
<protein>
    <submittedName>
        <fullName evidence="2">AhpC/TSA family protein</fullName>
    </submittedName>
</protein>
<evidence type="ECO:0000313" key="3">
    <source>
        <dbReference type="Proteomes" id="UP000239002"/>
    </source>
</evidence>
<proteinExistence type="predicted"/>
<dbReference type="Gene3D" id="3.40.30.10">
    <property type="entry name" value="Glutaredoxin"/>
    <property type="match status" value="1"/>
</dbReference>
<reference evidence="2 3" key="1">
    <citation type="submission" date="2018-02" db="EMBL/GenBank/DDBJ databases">
        <title>Genomic Encyclopedia of Archaeal and Bacterial Type Strains, Phase II (KMG-II): from individual species to whole genera.</title>
        <authorList>
            <person name="Goeker M."/>
        </authorList>
    </citation>
    <scope>NUCLEOTIDE SEQUENCE [LARGE SCALE GENOMIC DNA]</scope>
    <source>
        <strain evidence="2 3">DSM 16809</strain>
    </source>
</reference>
<dbReference type="InterPro" id="IPR000866">
    <property type="entry name" value="AhpC/TSA"/>
</dbReference>
<gene>
    <name evidence="2" type="ORF">LY01_01769</name>
</gene>
<accession>A0A2S6ILG6</accession>
<sequence length="496" mass="57254">MWLSLLYSAFMIDYISLSRKRNYKILYIALLAVSLAALISCEEENSGETSIVLTGKIINPKADFIVLRNYSGVRDTIKLNKKGVFLKEYESITPGLYTFAHPSEYQSIYIGYGDTLRLRLNTKAFDESLAFTGAAAKENNYLINLFLEIEKTNRNLMSEYHREPSDFKKMIDELTAKRIKSLKKTAKKNGFQTNFVENTEKIIRFSSWSTLERYAFTHYGKGDILKSDVLPSNFYSYRQHLEICDTKLLNNYAYRPYVTSLVSNVALYNCARKHGSGEAVDRHGYEYRKEKLHVIDSLFTNEELKGLFAGIETRNFIRSRKNAGEINDLVAEFLEISQDEQLNNQITKIAATYINLDPGNKLPDFKIYDDHKNITQLSSNINGLSVLFYWSNKNESYALRVHRKVNELRYKYPEIKFIGINLDNPESDAWKDAREQFGFNMATEFQLVNSQSISKQLALRNDNRSMVIAPGLTILDPNINLFHYKIETTLLGYLSR</sequence>
<evidence type="ECO:0000259" key="1">
    <source>
        <dbReference type="Pfam" id="PF00578"/>
    </source>
</evidence>
<organism evidence="2 3">
    <name type="scientific">Nonlabens xylanidelens</name>
    <dbReference type="NCBI Taxonomy" id="191564"/>
    <lineage>
        <taxon>Bacteria</taxon>
        <taxon>Pseudomonadati</taxon>
        <taxon>Bacteroidota</taxon>
        <taxon>Flavobacteriia</taxon>
        <taxon>Flavobacteriales</taxon>
        <taxon>Flavobacteriaceae</taxon>
        <taxon>Nonlabens</taxon>
    </lineage>
</organism>
<dbReference type="GO" id="GO:0016491">
    <property type="term" value="F:oxidoreductase activity"/>
    <property type="evidence" value="ECO:0007669"/>
    <property type="project" value="InterPro"/>
</dbReference>
<comment type="caution">
    <text evidence="2">The sequence shown here is derived from an EMBL/GenBank/DDBJ whole genome shotgun (WGS) entry which is preliminary data.</text>
</comment>
<dbReference type="GO" id="GO:0016209">
    <property type="term" value="F:antioxidant activity"/>
    <property type="evidence" value="ECO:0007669"/>
    <property type="project" value="InterPro"/>
</dbReference>
<dbReference type="AlphaFoldDB" id="A0A2S6ILG6"/>
<name>A0A2S6ILG6_9FLAO</name>
<feature type="domain" description="Alkyl hydroperoxide reductase subunit C/ Thiol specific antioxidant" evidence="1">
    <location>
        <begin position="358"/>
        <end position="479"/>
    </location>
</feature>
<dbReference type="InterPro" id="IPR036249">
    <property type="entry name" value="Thioredoxin-like_sf"/>
</dbReference>
<dbReference type="SUPFAM" id="SSF52833">
    <property type="entry name" value="Thioredoxin-like"/>
    <property type="match status" value="1"/>
</dbReference>
<dbReference type="EMBL" id="PTJE01000003">
    <property type="protein sequence ID" value="PPK95016.1"/>
    <property type="molecule type" value="Genomic_DNA"/>
</dbReference>